<organism evidence="2 3">
    <name type="scientific">Pontibacter cellulosilyticus</name>
    <dbReference type="NCBI Taxonomy" id="1720253"/>
    <lineage>
        <taxon>Bacteria</taxon>
        <taxon>Pseudomonadati</taxon>
        <taxon>Bacteroidota</taxon>
        <taxon>Cytophagia</taxon>
        <taxon>Cytophagales</taxon>
        <taxon>Hymenobacteraceae</taxon>
        <taxon>Pontibacter</taxon>
    </lineage>
</organism>
<protein>
    <submittedName>
        <fullName evidence="2">DUF2490 domain-containing protein</fullName>
    </submittedName>
</protein>
<dbReference type="EMBL" id="JACRVF010000001">
    <property type="protein sequence ID" value="MBC5991509.1"/>
    <property type="molecule type" value="Genomic_DNA"/>
</dbReference>
<keyword evidence="1" id="KW-0732">Signal</keyword>
<name>A0A923SH96_9BACT</name>
<comment type="caution">
    <text evidence="2">The sequence shown here is derived from an EMBL/GenBank/DDBJ whole genome shotgun (WGS) entry which is preliminary data.</text>
</comment>
<dbReference type="Proteomes" id="UP000603640">
    <property type="component" value="Unassembled WGS sequence"/>
</dbReference>
<reference evidence="2" key="1">
    <citation type="submission" date="2020-08" db="EMBL/GenBank/DDBJ databases">
        <title>Pontibacter sp. SD6 16S ribosomal RNA gene Genome sequencing and assembly.</title>
        <authorList>
            <person name="Kang M."/>
        </authorList>
    </citation>
    <scope>NUCLEOTIDE SEQUENCE</scope>
    <source>
        <strain evidence="2">SD6</strain>
    </source>
</reference>
<evidence type="ECO:0000313" key="2">
    <source>
        <dbReference type="EMBL" id="MBC5991509.1"/>
    </source>
</evidence>
<evidence type="ECO:0000256" key="1">
    <source>
        <dbReference type="SAM" id="SignalP"/>
    </source>
</evidence>
<dbReference type="Pfam" id="PF10677">
    <property type="entry name" value="DUF2490"/>
    <property type="match status" value="1"/>
</dbReference>
<dbReference type="AlphaFoldDB" id="A0A923SH96"/>
<evidence type="ECO:0000313" key="3">
    <source>
        <dbReference type="Proteomes" id="UP000603640"/>
    </source>
</evidence>
<proteinExistence type="predicted"/>
<sequence>MKRLYTFALFMCVSLCTWAQSSSVGSWYIYIGSQQFNTKWNWHNEVQYRNYNAAGDLEQLLLRTGIGYNLTPANNNLLLGYAYILSEPYILGTDSKRSVSEHRIFQQFITRQQFSRFYLQHRYRIEQRFIEDTDFKMRYRYFLSVNVPLTNREMVPKTIYLSAYNEIFINDTSPLYDRNRLYSALGYTINKYLRAELGFMSQILENRHREQVQIVLFNNIPFSKD</sequence>
<keyword evidence="3" id="KW-1185">Reference proteome</keyword>
<gene>
    <name evidence="2" type="ORF">H8S84_01515</name>
</gene>
<accession>A0A923SH96</accession>
<dbReference type="InterPro" id="IPR019619">
    <property type="entry name" value="DUF2490"/>
</dbReference>
<feature type="chain" id="PRO_5037917499" evidence="1">
    <location>
        <begin position="20"/>
        <end position="225"/>
    </location>
</feature>
<feature type="signal peptide" evidence="1">
    <location>
        <begin position="1"/>
        <end position="19"/>
    </location>
</feature>